<evidence type="ECO:0000256" key="2">
    <source>
        <dbReference type="ARBA" id="ARBA00022515"/>
    </source>
</evidence>
<evidence type="ECO:0000256" key="1">
    <source>
        <dbReference type="ARBA" id="ARBA00008428"/>
    </source>
</evidence>
<organism evidence="14 15">
    <name type="scientific">Bacteroides fragilis str. 3988T(B)14</name>
    <dbReference type="NCBI Taxonomy" id="1339315"/>
    <lineage>
        <taxon>Bacteria</taxon>
        <taxon>Pseudomonadati</taxon>
        <taxon>Bacteroidota</taxon>
        <taxon>Bacteroidia</taxon>
        <taxon>Bacteroidales</taxon>
        <taxon>Bacteroidaceae</taxon>
        <taxon>Bacteroides</taxon>
    </lineage>
</organism>
<comment type="similarity">
    <text evidence="1 12">Belongs to the helicase family. DnaB subfamily.</text>
</comment>
<evidence type="ECO:0000256" key="8">
    <source>
        <dbReference type="ARBA" id="ARBA00023125"/>
    </source>
</evidence>
<proteinExistence type="inferred from homology"/>
<keyword evidence="8 12" id="KW-0238">DNA-binding</keyword>
<reference evidence="14 15" key="1">
    <citation type="submission" date="2014-02" db="EMBL/GenBank/DDBJ databases">
        <authorList>
            <person name="Sears C."/>
            <person name="Carroll K."/>
            <person name="Sack B.R."/>
            <person name="Qadri F."/>
            <person name="Myers L.L."/>
            <person name="Chung G.-T."/>
            <person name="Escheverria P."/>
            <person name="Fraser C.M."/>
            <person name="Sadzewicz L."/>
            <person name="Shefchek K.A."/>
            <person name="Tallon L."/>
            <person name="Das S.P."/>
            <person name="Daugherty S."/>
            <person name="Mongodin E.F."/>
        </authorList>
    </citation>
    <scope>NUCLEOTIDE SEQUENCE [LARGE SCALE GENOMIC DNA]</scope>
    <source>
        <strain evidence="15">3988T(B)14</strain>
    </source>
</reference>
<comment type="catalytic activity">
    <reaction evidence="10 12">
        <text>ATP + H2O = ADP + phosphate + H(+)</text>
        <dbReference type="Rhea" id="RHEA:13065"/>
        <dbReference type="ChEBI" id="CHEBI:15377"/>
        <dbReference type="ChEBI" id="CHEBI:15378"/>
        <dbReference type="ChEBI" id="CHEBI:30616"/>
        <dbReference type="ChEBI" id="CHEBI:43474"/>
        <dbReference type="ChEBI" id="CHEBI:456216"/>
        <dbReference type="EC" id="5.6.2.3"/>
    </reaction>
</comment>
<evidence type="ECO:0000256" key="10">
    <source>
        <dbReference type="ARBA" id="ARBA00048954"/>
    </source>
</evidence>
<comment type="caution">
    <text evidence="14">The sequence shown here is derived from an EMBL/GenBank/DDBJ whole genome shotgun (WGS) entry which is preliminary data.</text>
</comment>
<dbReference type="InterPro" id="IPR007692">
    <property type="entry name" value="DNA_helicase_DnaB"/>
</dbReference>
<sequence>MLQPQAPELEETILGACLIEKEGMALVDELLKPEMFYVTRHQLIYAALQAMFHAGTNIDILTATEELRKRGKLDDAGGPFYITQLSSRVASSAHLEYHARIVHQKYIRREMIVGFSKLLTLSGDETIDLTDTLVDAHNLLDRLEGACGHNRQLRDMDTLMQATLVEAEGRMRKNKDGVTGIPTGLTELDKMTGGWQNNDLITIAARPAVGKTAFALHLAKAAAAAGHHTVVYSLEMQGERLGDRWLLSAGEVDPHLWRSGKVSQETWLQARQTAGELARLPICVDDNPDMSMDRVRSSARLLQSKGKCDFIIIDYLQLCDMRTEQNNRNREQEVAQASRKAKLLAKELHIPVILLSQLNRGSENRAYGRLELADLRESGAIEQDSDLVVLLYRPALAHLATDKQSGYPTEGLGIAIIAKHRNGETGNVYFGHNRSMTKIGDYVPPTEWIRRNAK</sequence>
<dbReference type="Gene3D" id="3.40.50.300">
    <property type="entry name" value="P-loop containing nucleotide triphosphate hydrolases"/>
    <property type="match status" value="1"/>
</dbReference>
<keyword evidence="3 12" id="KW-0235">DNA replication</keyword>
<dbReference type="SUPFAM" id="SSF52540">
    <property type="entry name" value="P-loop containing nucleoside triphosphate hydrolases"/>
    <property type="match status" value="1"/>
</dbReference>
<dbReference type="Pfam" id="PF00772">
    <property type="entry name" value="DnaB"/>
    <property type="match status" value="1"/>
</dbReference>
<dbReference type="GO" id="GO:0003677">
    <property type="term" value="F:DNA binding"/>
    <property type="evidence" value="ECO:0007669"/>
    <property type="project" value="UniProtKB-UniRule"/>
</dbReference>
<protein>
    <recommendedName>
        <fullName evidence="11 12">Replicative DNA helicase</fullName>
        <ecNumber evidence="11 12">5.6.2.3</ecNumber>
    </recommendedName>
</protein>
<dbReference type="GO" id="GO:0006269">
    <property type="term" value="P:DNA replication, synthesis of primer"/>
    <property type="evidence" value="ECO:0007669"/>
    <property type="project" value="UniProtKB-UniRule"/>
</dbReference>
<feature type="domain" description="SF4 helicase" evidence="13">
    <location>
        <begin position="174"/>
        <end position="446"/>
    </location>
</feature>
<name>A0A015SNI3_BACFG</name>
<dbReference type="Gene3D" id="1.10.860.10">
    <property type="entry name" value="DNAb Helicase, Chain A"/>
    <property type="match status" value="1"/>
</dbReference>
<dbReference type="InterPro" id="IPR036185">
    <property type="entry name" value="DNA_heli_DnaB-like_N_sf"/>
</dbReference>
<dbReference type="NCBIfam" id="TIGR00665">
    <property type="entry name" value="DnaB"/>
    <property type="match status" value="1"/>
</dbReference>
<keyword evidence="7 12" id="KW-0067">ATP-binding</keyword>
<evidence type="ECO:0000313" key="14">
    <source>
        <dbReference type="EMBL" id="EXY73774.1"/>
    </source>
</evidence>
<comment type="function">
    <text evidence="12">The main replicative DNA helicase, it participates in initiation and elongation during chromosome replication. Travels ahead of the DNA replisome, separating dsDNA into templates for DNA synthesis. A processive ATP-dependent 5'-3' DNA helicase it has DNA-dependent ATPase activity.</text>
</comment>
<evidence type="ECO:0000256" key="4">
    <source>
        <dbReference type="ARBA" id="ARBA00022741"/>
    </source>
</evidence>
<keyword evidence="2 12" id="KW-0639">Primosome</keyword>
<dbReference type="RefSeq" id="WP_005803695.1">
    <property type="nucleotide sequence ID" value="NZ_JGCY01000343.1"/>
</dbReference>
<keyword evidence="5 12" id="KW-0378">Hydrolase</keyword>
<keyword evidence="9" id="KW-0413">Isomerase</keyword>
<dbReference type="Pfam" id="PF03796">
    <property type="entry name" value="DnaB_C"/>
    <property type="match status" value="1"/>
</dbReference>
<dbReference type="GO" id="GO:1990077">
    <property type="term" value="C:primosome complex"/>
    <property type="evidence" value="ECO:0007669"/>
    <property type="project" value="UniProtKB-UniRule"/>
</dbReference>
<evidence type="ECO:0000256" key="6">
    <source>
        <dbReference type="ARBA" id="ARBA00022806"/>
    </source>
</evidence>
<dbReference type="PROSITE" id="PS51199">
    <property type="entry name" value="SF4_HELICASE"/>
    <property type="match status" value="1"/>
</dbReference>
<evidence type="ECO:0000256" key="12">
    <source>
        <dbReference type="RuleBase" id="RU362085"/>
    </source>
</evidence>
<keyword evidence="4 12" id="KW-0547">Nucleotide-binding</keyword>
<evidence type="ECO:0000256" key="9">
    <source>
        <dbReference type="ARBA" id="ARBA00023235"/>
    </source>
</evidence>
<dbReference type="PANTHER" id="PTHR30153:SF2">
    <property type="entry name" value="REPLICATIVE DNA HELICASE"/>
    <property type="match status" value="1"/>
</dbReference>
<gene>
    <name evidence="14" type="ORF">M124_2468</name>
</gene>
<dbReference type="SUPFAM" id="SSF48024">
    <property type="entry name" value="N-terminal domain of DnaB helicase"/>
    <property type="match status" value="1"/>
</dbReference>
<evidence type="ECO:0000256" key="7">
    <source>
        <dbReference type="ARBA" id="ARBA00022840"/>
    </source>
</evidence>
<dbReference type="PANTHER" id="PTHR30153">
    <property type="entry name" value="REPLICATIVE DNA HELICASE DNAB"/>
    <property type="match status" value="1"/>
</dbReference>
<evidence type="ECO:0000256" key="5">
    <source>
        <dbReference type="ARBA" id="ARBA00022801"/>
    </source>
</evidence>
<dbReference type="PATRIC" id="fig|1339315.3.peg.3178"/>
<evidence type="ECO:0000256" key="11">
    <source>
        <dbReference type="NCBIfam" id="TIGR00665"/>
    </source>
</evidence>
<dbReference type="CDD" id="cd00984">
    <property type="entry name" value="DnaB_C"/>
    <property type="match status" value="1"/>
</dbReference>
<dbReference type="Proteomes" id="UP000020529">
    <property type="component" value="Unassembled WGS sequence"/>
</dbReference>
<dbReference type="GO" id="GO:0016887">
    <property type="term" value="F:ATP hydrolysis activity"/>
    <property type="evidence" value="ECO:0007669"/>
    <property type="project" value="RHEA"/>
</dbReference>
<evidence type="ECO:0000256" key="3">
    <source>
        <dbReference type="ARBA" id="ARBA00022705"/>
    </source>
</evidence>
<dbReference type="InterPro" id="IPR027417">
    <property type="entry name" value="P-loop_NTPase"/>
</dbReference>
<evidence type="ECO:0000313" key="15">
    <source>
        <dbReference type="Proteomes" id="UP000020529"/>
    </source>
</evidence>
<accession>A0A015SNI3</accession>
<dbReference type="EMBL" id="JGCY01000343">
    <property type="protein sequence ID" value="EXY73774.1"/>
    <property type="molecule type" value="Genomic_DNA"/>
</dbReference>
<dbReference type="InterPro" id="IPR007693">
    <property type="entry name" value="DNA_helicase_DnaB-like_N"/>
</dbReference>
<dbReference type="GO" id="GO:0005829">
    <property type="term" value="C:cytosol"/>
    <property type="evidence" value="ECO:0007669"/>
    <property type="project" value="TreeGrafter"/>
</dbReference>
<dbReference type="EC" id="5.6.2.3" evidence="11 12"/>
<dbReference type="GO" id="GO:0043139">
    <property type="term" value="F:5'-3' DNA helicase activity"/>
    <property type="evidence" value="ECO:0007669"/>
    <property type="project" value="UniProtKB-EC"/>
</dbReference>
<dbReference type="GO" id="GO:0005524">
    <property type="term" value="F:ATP binding"/>
    <property type="evidence" value="ECO:0007669"/>
    <property type="project" value="UniProtKB-UniRule"/>
</dbReference>
<dbReference type="InterPro" id="IPR007694">
    <property type="entry name" value="DNA_helicase_DnaB-like_C"/>
</dbReference>
<dbReference type="AlphaFoldDB" id="A0A015SNI3"/>
<evidence type="ECO:0000259" key="13">
    <source>
        <dbReference type="PROSITE" id="PS51199"/>
    </source>
</evidence>
<keyword evidence="6 12" id="KW-0347">Helicase</keyword>
<dbReference type="InterPro" id="IPR016136">
    <property type="entry name" value="DNA_helicase_N/primase_C"/>
</dbReference>